<organism evidence="1 2">
    <name type="scientific">Aureibaculum flavum</name>
    <dbReference type="NCBI Taxonomy" id="2795986"/>
    <lineage>
        <taxon>Bacteria</taxon>
        <taxon>Pseudomonadati</taxon>
        <taxon>Bacteroidota</taxon>
        <taxon>Flavobacteriia</taxon>
        <taxon>Flavobacteriales</taxon>
        <taxon>Flavobacteriaceae</taxon>
        <taxon>Aureibaculum</taxon>
    </lineage>
</organism>
<gene>
    <name evidence="1" type="ORF">JBL43_11365</name>
</gene>
<reference evidence="1 2" key="1">
    <citation type="submission" date="2020-12" db="EMBL/GenBank/DDBJ databases">
        <title>Aureibaculum luteum sp. nov. and Aureibaculum flavum sp. nov., novel members of the family Flavobacteriaceae isolated from Antarctic intertidal sediments.</title>
        <authorList>
            <person name="He X."/>
            <person name="Zhang X."/>
        </authorList>
    </citation>
    <scope>NUCLEOTIDE SEQUENCE [LARGE SCALE GENOMIC DNA]</scope>
    <source>
        <strain evidence="1 2">A20</strain>
    </source>
</reference>
<evidence type="ECO:0000313" key="1">
    <source>
        <dbReference type="EMBL" id="MBJ2174839.1"/>
    </source>
</evidence>
<dbReference type="RefSeq" id="WP_198841560.1">
    <property type="nucleotide sequence ID" value="NZ_JAEHFJ010000005.1"/>
</dbReference>
<dbReference type="EMBL" id="JAEHFJ010000005">
    <property type="protein sequence ID" value="MBJ2174839.1"/>
    <property type="molecule type" value="Genomic_DNA"/>
</dbReference>
<evidence type="ECO:0000313" key="2">
    <source>
        <dbReference type="Proteomes" id="UP000623301"/>
    </source>
</evidence>
<dbReference type="Proteomes" id="UP000623301">
    <property type="component" value="Unassembled WGS sequence"/>
</dbReference>
<proteinExistence type="predicted"/>
<accession>A0ABS0WS78</accession>
<name>A0ABS0WS78_9FLAO</name>
<comment type="caution">
    <text evidence="1">The sequence shown here is derived from an EMBL/GenBank/DDBJ whole genome shotgun (WGS) entry which is preliminary data.</text>
</comment>
<protein>
    <submittedName>
        <fullName evidence="1">DUF2931 family protein</fullName>
    </submittedName>
</protein>
<dbReference type="Pfam" id="PF11153">
    <property type="entry name" value="DUF2931"/>
    <property type="match status" value="1"/>
</dbReference>
<sequence length="333" mass="39192">MRIHKLTLVFLSITVILLALNIYKHNSYESWKENKHYYSVAVGFAEYHPVYGEFKLTAENGEDFGLFNESDFGYWGNAYNTDSKFMQLPQTISAQWVALRERKIYKGTFDLPYQKIDSLFRLKNPNKKKFNVYNKNNIYGYTFVIGIEPGGYITLWLEGNYKYQKEIARFKAKTTEEYLENVIEQESMDVLREKLFDRSQTSQLDSIFKNNIPANMEKWKILSKKYNYILQFENFPSTVTAIDTDFFNKERDAFPTNNRHVVKTGVPFSFFFRINKDNNDGSVDMRPSEELMEAFKVKQSTLAINDTLVYLVNYNKSKKSIEGFLTTVNEIKR</sequence>
<keyword evidence="2" id="KW-1185">Reference proteome</keyword>
<dbReference type="InterPro" id="IPR021326">
    <property type="entry name" value="DUF2931"/>
</dbReference>